<proteinExistence type="predicted"/>
<feature type="domain" description="MIF4G" evidence="5">
    <location>
        <begin position="95"/>
        <end position="322"/>
    </location>
</feature>
<dbReference type="AlphaFoldDB" id="A0A0K8S5Q6"/>
<dbReference type="Gene3D" id="4.10.80.160">
    <property type="match status" value="1"/>
</dbReference>
<accession>A0A0K8S5Q6</accession>
<feature type="domain" description="MIF4G" evidence="5">
    <location>
        <begin position="459"/>
        <end position="648"/>
    </location>
</feature>
<dbReference type="GO" id="GO:0003723">
    <property type="term" value="F:RNA binding"/>
    <property type="evidence" value="ECO:0007669"/>
    <property type="project" value="InterPro"/>
</dbReference>
<feature type="non-terminal residue" evidence="6">
    <location>
        <position position="1"/>
    </location>
</feature>
<dbReference type="PANTHER" id="PTHR12839">
    <property type="entry name" value="NONSENSE-MEDIATED MRNA DECAY PROTEIN 2 UP-FRAMESHIFT SUPPRESSOR 2"/>
    <property type="match status" value="1"/>
</dbReference>
<evidence type="ECO:0000256" key="3">
    <source>
        <dbReference type="SAM" id="Coils"/>
    </source>
</evidence>
<dbReference type="Gene3D" id="1.25.40.180">
    <property type="match status" value="3"/>
</dbReference>
<feature type="region of interest" description="Disordered" evidence="4">
    <location>
        <begin position="1"/>
        <end position="48"/>
    </location>
</feature>
<dbReference type="EMBL" id="GBRD01017777">
    <property type="protein sequence ID" value="JAG48050.1"/>
    <property type="molecule type" value="Transcribed_RNA"/>
</dbReference>
<name>A0A0K8S5Q6_LYGHE</name>
<dbReference type="GO" id="GO:0035145">
    <property type="term" value="C:exon-exon junction complex"/>
    <property type="evidence" value="ECO:0007669"/>
    <property type="project" value="TreeGrafter"/>
</dbReference>
<feature type="domain" description="MIF4G" evidence="5">
    <location>
        <begin position="663"/>
        <end position="878"/>
    </location>
</feature>
<feature type="region of interest" description="Disordered" evidence="4">
    <location>
        <begin position="348"/>
        <end position="379"/>
    </location>
</feature>
<dbReference type="GO" id="GO:0000184">
    <property type="term" value="P:nuclear-transcribed mRNA catabolic process, nonsense-mediated decay"/>
    <property type="evidence" value="ECO:0007669"/>
    <property type="project" value="InterPro"/>
</dbReference>
<dbReference type="FunFam" id="1.25.40.180:FF:000014">
    <property type="entry name" value="Putative regulator of nonsense transcripts 2"/>
    <property type="match status" value="1"/>
</dbReference>
<evidence type="ECO:0000313" key="6">
    <source>
        <dbReference type="EMBL" id="JAG48050.1"/>
    </source>
</evidence>
<dbReference type="Pfam" id="PF02854">
    <property type="entry name" value="MIF4G"/>
    <property type="match status" value="3"/>
</dbReference>
<feature type="compositionally biased region" description="Acidic residues" evidence="4">
    <location>
        <begin position="367"/>
        <end position="379"/>
    </location>
</feature>
<feature type="compositionally biased region" description="Polar residues" evidence="4">
    <location>
        <begin position="1054"/>
        <end position="1068"/>
    </location>
</feature>
<feature type="region of interest" description="Disordered" evidence="4">
    <location>
        <begin position="427"/>
        <end position="453"/>
    </location>
</feature>
<dbReference type="InterPro" id="IPR016024">
    <property type="entry name" value="ARM-type_fold"/>
</dbReference>
<protein>
    <recommendedName>
        <fullName evidence="5">MIF4G domain-containing protein</fullName>
    </recommendedName>
</protein>
<keyword evidence="2" id="KW-0963">Cytoplasm</keyword>
<dbReference type="SUPFAM" id="SSF48371">
    <property type="entry name" value="ARM repeat"/>
    <property type="match status" value="3"/>
</dbReference>
<dbReference type="SMART" id="SM00543">
    <property type="entry name" value="MIF4G"/>
    <property type="match status" value="3"/>
</dbReference>
<sequence>VENQFESESCDSQERSQVYKSRTYQVQLTMTPAEDDSENQNGDLTSEDKCKSELDSFLFEFEERAKKKTETLARNQTASKRRPDASALSKLDSSLKKNSAFVKKLRNFTGAQLEPLLKDMAGLNLTKYLSEVATALTDVKLKITDVPYAVQLCCLLHCSYAEFSGIFLECWTRILHPKKNDPVENISMLRVDLRFYGELVATGVLPFKDSLPLLGTILTTIVNRDKENHNNVSVIISFCKHCGEDFAGLVAKRVRKLCEQFGREVPRSSLLPPEKQNNVKGLFNEYYTSLCQHLLKDHAKVQAFERQNEQLLRLKGEIREDRIKQLEVMRNDLQSLLTSAETLAELLDQPLPPLPNIGRPAEGGTPETEEGSTPDGGIWEDEESRCFYQVFPNLRDYLPSVKTSTEQPSPIEPPMSEDKLDEEIKEEDLEVDEPQKEDETLGNDEPDDPASTNTKVVLDSFLNNLPSCVNREMIDNAAVEFVVFLNTKTSRRKLVKALFSVSRTRLDLLPFYGRLVAILNPVIPEIGTALTGLLKQDFKYHLRKKDQINLESKIKVSRYIGELVKFGLFPNIEALFCLKLLLHDFTHHHIEMACNILETCGRYLYRNPESHMRTKVYLEDMMRLKSATALDIRYTNMIENAYYFVNPPETACAVKKTRPPLHEFVRKLVLRDLMYPENERKVLKQMRCLDWEDEATAEFAVQTLSKAWKIKFHRVPALASLVAGLVEHQESVGTKVVDHVLEDIRLGMEVNLPKMHQRRVSMIKYFGELYNYRLVESTDVFKVLYSLIMFGVSLNRSAPSPLDPPDSLIRIRLACTLLDTCGKFLSHSDVKTKLPYFLTHFQLYYWSKKSSPYWNGESKFPVYAQFQVDDCIEKNCPDVKVVTGYQEALNAVRTLHEKLINEYNIKKEAGGDGYGVIFPPEDDDVLYEEDEDEEEDELEIDKETENEEDFLQELEKMVSDNVQERLKEAIRPSLDIVVPMMGKNQKPDEAESSNSFVMLVRKGNKTLCKGLNVPNDSDLVKGLKRREEVERMEKEKVKKLTLDIQRMQLEDSQDSNSTDSTVPSTNTNHQRRVRYTAPKNLPFYL</sequence>
<dbReference type="Pfam" id="PF04050">
    <property type="entry name" value="Upf2"/>
    <property type="match status" value="1"/>
</dbReference>
<feature type="region of interest" description="Disordered" evidence="4">
    <location>
        <begin position="70"/>
        <end position="91"/>
    </location>
</feature>
<reference evidence="6" key="1">
    <citation type="submission" date="2014-09" db="EMBL/GenBank/DDBJ databases">
        <authorList>
            <person name="Magalhaes I.L.F."/>
            <person name="Oliveira U."/>
            <person name="Santos F.R."/>
            <person name="Vidigal T.H.D.A."/>
            <person name="Brescovit A.D."/>
            <person name="Santos A.J."/>
        </authorList>
    </citation>
    <scope>NUCLEOTIDE SEQUENCE</scope>
</reference>
<feature type="compositionally biased region" description="Polar residues" evidence="4">
    <location>
        <begin position="15"/>
        <end position="30"/>
    </location>
</feature>
<keyword evidence="3" id="KW-0175">Coiled coil</keyword>
<comment type="subcellular location">
    <subcellularLocation>
        <location evidence="1">Cytoplasm</location>
    </subcellularLocation>
</comment>
<evidence type="ECO:0000256" key="2">
    <source>
        <dbReference type="ARBA" id="ARBA00022490"/>
    </source>
</evidence>
<dbReference type="InterPro" id="IPR003890">
    <property type="entry name" value="MIF4G-like_typ-3"/>
</dbReference>
<dbReference type="PANTHER" id="PTHR12839:SF7">
    <property type="entry name" value="REGULATOR OF NONSENSE TRANSCRIPTS 2"/>
    <property type="match status" value="1"/>
</dbReference>
<feature type="coiled-coil region" evidence="3">
    <location>
        <begin position="301"/>
        <end position="343"/>
    </location>
</feature>
<dbReference type="InterPro" id="IPR007193">
    <property type="entry name" value="Upf2/Nmd2_C"/>
</dbReference>
<feature type="region of interest" description="Disordered" evidence="4">
    <location>
        <begin position="1047"/>
        <end position="1085"/>
    </location>
</feature>
<dbReference type="GO" id="GO:0005737">
    <property type="term" value="C:cytoplasm"/>
    <property type="evidence" value="ECO:0007669"/>
    <property type="project" value="UniProtKB-SubCell"/>
</dbReference>
<organism evidence="6">
    <name type="scientific">Lygus hesperus</name>
    <name type="common">Western plant bug</name>
    <dbReference type="NCBI Taxonomy" id="30085"/>
    <lineage>
        <taxon>Eukaryota</taxon>
        <taxon>Metazoa</taxon>
        <taxon>Ecdysozoa</taxon>
        <taxon>Arthropoda</taxon>
        <taxon>Hexapoda</taxon>
        <taxon>Insecta</taxon>
        <taxon>Pterygota</taxon>
        <taxon>Neoptera</taxon>
        <taxon>Paraneoptera</taxon>
        <taxon>Hemiptera</taxon>
        <taxon>Heteroptera</taxon>
        <taxon>Panheteroptera</taxon>
        <taxon>Cimicomorpha</taxon>
        <taxon>Miridae</taxon>
        <taxon>Mirini</taxon>
        <taxon>Lygus</taxon>
    </lineage>
</organism>
<evidence type="ECO:0000256" key="1">
    <source>
        <dbReference type="ARBA" id="ARBA00004496"/>
    </source>
</evidence>
<evidence type="ECO:0000259" key="5">
    <source>
        <dbReference type="SMART" id="SM00543"/>
    </source>
</evidence>
<evidence type="ECO:0000256" key="4">
    <source>
        <dbReference type="SAM" id="MobiDB-lite"/>
    </source>
</evidence>
<dbReference type="InterPro" id="IPR039762">
    <property type="entry name" value="Nmd2/UPF2"/>
</dbReference>